<reference evidence="1" key="1">
    <citation type="journal article" date="2014" name="Int. J. Syst. Evol. Microbiol.">
        <title>Complete genome sequence of Corynebacterium casei LMG S-19264T (=DSM 44701T), isolated from a smear-ripened cheese.</title>
        <authorList>
            <consortium name="US DOE Joint Genome Institute (JGI-PGF)"/>
            <person name="Walter F."/>
            <person name="Albersmeier A."/>
            <person name="Kalinowski J."/>
            <person name="Ruckert C."/>
        </authorList>
    </citation>
    <scope>NUCLEOTIDE SEQUENCE</scope>
    <source>
        <strain evidence="1">JCM 17251</strain>
    </source>
</reference>
<accession>A0A917XT44</accession>
<comment type="caution">
    <text evidence="1">The sequence shown here is derived from an EMBL/GenBank/DDBJ whole genome shotgun (WGS) entry which is preliminary data.</text>
</comment>
<organism evidence="1 2">
    <name type="scientific">Oceanobacillus indicireducens</name>
    <dbReference type="NCBI Taxonomy" id="1004261"/>
    <lineage>
        <taxon>Bacteria</taxon>
        <taxon>Bacillati</taxon>
        <taxon>Bacillota</taxon>
        <taxon>Bacilli</taxon>
        <taxon>Bacillales</taxon>
        <taxon>Bacillaceae</taxon>
        <taxon>Oceanobacillus</taxon>
    </lineage>
</organism>
<dbReference type="EMBL" id="BMOS01000002">
    <property type="protein sequence ID" value="GGN50064.1"/>
    <property type="molecule type" value="Genomic_DNA"/>
</dbReference>
<keyword evidence="2" id="KW-1185">Reference proteome</keyword>
<proteinExistence type="predicted"/>
<dbReference type="AlphaFoldDB" id="A0A917XT44"/>
<dbReference type="Proteomes" id="UP000624041">
    <property type="component" value="Unassembled WGS sequence"/>
</dbReference>
<name>A0A917XT44_9BACI</name>
<gene>
    <name evidence="1" type="ORF">GCM10007971_03200</name>
</gene>
<protein>
    <submittedName>
        <fullName evidence="1">Uncharacterized protein</fullName>
    </submittedName>
</protein>
<sequence>MEGYSLRLAKSPVAPNIVIKTFGFICSLIKLPSLYWNKNYRSVTGCKTPTSNFKVGDPPFQ</sequence>
<evidence type="ECO:0000313" key="2">
    <source>
        <dbReference type="Proteomes" id="UP000624041"/>
    </source>
</evidence>
<evidence type="ECO:0000313" key="1">
    <source>
        <dbReference type="EMBL" id="GGN50064.1"/>
    </source>
</evidence>
<reference evidence="1" key="2">
    <citation type="submission" date="2020-09" db="EMBL/GenBank/DDBJ databases">
        <authorList>
            <person name="Sun Q."/>
            <person name="Ohkuma M."/>
        </authorList>
    </citation>
    <scope>NUCLEOTIDE SEQUENCE</scope>
    <source>
        <strain evidence="1">JCM 17251</strain>
    </source>
</reference>